<evidence type="ECO:0000256" key="3">
    <source>
        <dbReference type="ARBA" id="ARBA00008479"/>
    </source>
</evidence>
<feature type="region of interest" description="Disordered" evidence="6">
    <location>
        <begin position="78"/>
        <end position="98"/>
    </location>
</feature>
<sequence>MVRPLQRKKQKNPHRKVTRKSKKMGLDRGKAVSFANGAMPLIAKHWDKNLTLLQNYQRMGLTANLNGRAGGAGVARTDGVRARHDGDDNDDAGDDGGAGIEVEYRSAEEFAAMPAVSVVARAAPDYGADDFDVDGVVVVDAALRVGVGERLGARRVGVRGRGRGRGRGRVAAAPLEALALGKPVPKLPVDVAAALQEDAARGEAPRHLHASENEADVLRALERVHARDFDAMARDIKLNRYQLSAGQLRRKFKKPIIDSSK</sequence>
<dbReference type="AlphaFoldDB" id="A0AAD5SQX5"/>
<evidence type="ECO:0000256" key="6">
    <source>
        <dbReference type="SAM" id="MobiDB-lite"/>
    </source>
</evidence>
<dbReference type="GO" id="GO:0005730">
    <property type="term" value="C:nucleolus"/>
    <property type="evidence" value="ECO:0007669"/>
    <property type="project" value="UniProtKB-SubCell"/>
</dbReference>
<organism evidence="7 8">
    <name type="scientific">Physocladia obscura</name>
    <dbReference type="NCBI Taxonomy" id="109957"/>
    <lineage>
        <taxon>Eukaryota</taxon>
        <taxon>Fungi</taxon>
        <taxon>Fungi incertae sedis</taxon>
        <taxon>Chytridiomycota</taxon>
        <taxon>Chytridiomycota incertae sedis</taxon>
        <taxon>Chytridiomycetes</taxon>
        <taxon>Chytridiales</taxon>
        <taxon>Chytriomycetaceae</taxon>
        <taxon>Physocladia</taxon>
    </lineage>
</organism>
<feature type="region of interest" description="Disordered" evidence="6">
    <location>
        <begin position="1"/>
        <end position="26"/>
    </location>
</feature>
<comment type="caution">
    <text evidence="7">The sequence shown here is derived from an EMBL/GenBank/DDBJ whole genome shotgun (WGS) entry which is preliminary data.</text>
</comment>
<protein>
    <recommendedName>
        <fullName evidence="4">Nucleolar protein 16</fullName>
    </recommendedName>
</protein>
<keyword evidence="8" id="KW-1185">Reference proteome</keyword>
<accession>A0AAD5SQX5</accession>
<comment type="similarity">
    <text evidence="3">Belongs to the NOP16 family.</text>
</comment>
<evidence type="ECO:0000256" key="1">
    <source>
        <dbReference type="ARBA" id="ARBA00002889"/>
    </source>
</evidence>
<evidence type="ECO:0000256" key="5">
    <source>
        <dbReference type="ARBA" id="ARBA00023242"/>
    </source>
</evidence>
<feature type="compositionally biased region" description="Basic residues" evidence="6">
    <location>
        <begin position="1"/>
        <end position="23"/>
    </location>
</feature>
<evidence type="ECO:0000313" key="7">
    <source>
        <dbReference type="EMBL" id="KAJ3094600.1"/>
    </source>
</evidence>
<proteinExistence type="inferred from homology"/>
<evidence type="ECO:0000313" key="8">
    <source>
        <dbReference type="Proteomes" id="UP001211907"/>
    </source>
</evidence>
<comment type="function">
    <text evidence="1">Involved in the biogenesis of the 60S ribosomal subunit.</text>
</comment>
<dbReference type="InterPro" id="IPR019002">
    <property type="entry name" value="Ribosome_biogenesis_Nop16"/>
</dbReference>
<dbReference type="EMBL" id="JADGJH010002829">
    <property type="protein sequence ID" value="KAJ3094600.1"/>
    <property type="molecule type" value="Genomic_DNA"/>
</dbReference>
<gene>
    <name evidence="7" type="primary">NOP16</name>
    <name evidence="7" type="ORF">HK100_006090</name>
</gene>
<dbReference type="GO" id="GO:0042273">
    <property type="term" value="P:ribosomal large subunit biogenesis"/>
    <property type="evidence" value="ECO:0007669"/>
    <property type="project" value="TreeGrafter"/>
</dbReference>
<evidence type="ECO:0000256" key="4">
    <source>
        <dbReference type="ARBA" id="ARBA00015522"/>
    </source>
</evidence>
<evidence type="ECO:0000256" key="2">
    <source>
        <dbReference type="ARBA" id="ARBA00004604"/>
    </source>
</evidence>
<dbReference type="Pfam" id="PF09420">
    <property type="entry name" value="Nop16"/>
    <property type="match status" value="2"/>
</dbReference>
<comment type="subcellular location">
    <subcellularLocation>
        <location evidence="2">Nucleus</location>
        <location evidence="2">Nucleolus</location>
    </subcellularLocation>
</comment>
<dbReference type="PANTHER" id="PTHR13243:SF1">
    <property type="entry name" value="NUCLEOLAR PROTEIN 16"/>
    <property type="match status" value="1"/>
</dbReference>
<keyword evidence="5" id="KW-0539">Nucleus</keyword>
<dbReference type="PANTHER" id="PTHR13243">
    <property type="entry name" value="HSPC111 PROTEIN-RELATED"/>
    <property type="match status" value="1"/>
</dbReference>
<reference evidence="7" key="1">
    <citation type="submission" date="2020-05" db="EMBL/GenBank/DDBJ databases">
        <title>Phylogenomic resolution of chytrid fungi.</title>
        <authorList>
            <person name="Stajich J.E."/>
            <person name="Amses K."/>
            <person name="Simmons R."/>
            <person name="Seto K."/>
            <person name="Myers J."/>
            <person name="Bonds A."/>
            <person name="Quandt C.A."/>
            <person name="Barry K."/>
            <person name="Liu P."/>
            <person name="Grigoriev I."/>
            <person name="Longcore J.E."/>
            <person name="James T.Y."/>
        </authorList>
    </citation>
    <scope>NUCLEOTIDE SEQUENCE</scope>
    <source>
        <strain evidence="7">JEL0513</strain>
    </source>
</reference>
<name>A0AAD5SQX5_9FUNG</name>
<dbReference type="Proteomes" id="UP001211907">
    <property type="component" value="Unassembled WGS sequence"/>
</dbReference>